<dbReference type="InterPro" id="IPR013078">
    <property type="entry name" value="His_Pase_superF_clade-1"/>
</dbReference>
<comment type="caution">
    <text evidence="1">The sequence shown here is derived from an EMBL/GenBank/DDBJ whole genome shotgun (WGS) entry which is preliminary data.</text>
</comment>
<dbReference type="InterPro" id="IPR029033">
    <property type="entry name" value="His_PPase_superfam"/>
</dbReference>
<sequence length="216" mass="23532">MQLTRILAIRHGETAWNVGGRLQGHLDIPLNETGRLQAGRLAHALAGRESLDAIYSSDLSRARDTAQALADATGAPLRLHTGLRERCFGDFQGQTFEQVTQAAPEAAEQWRRRVPDWAPPGRGGESLLVFQERVAQTVQALVAENTEKLIAIVTHGGVLDVLYRAAARLGLQDARTWQLTNTAVNRLLWSPEGGLSLVGWADVSHLEDASLDESTT</sequence>
<keyword evidence="1" id="KW-0378">Hydrolase</keyword>
<dbReference type="SUPFAM" id="SSF53254">
    <property type="entry name" value="Phosphoglycerate mutase-like"/>
    <property type="match status" value="1"/>
</dbReference>
<dbReference type="Proteomes" id="UP001597304">
    <property type="component" value="Unassembled WGS sequence"/>
</dbReference>
<evidence type="ECO:0000313" key="2">
    <source>
        <dbReference type="Proteomes" id="UP001597304"/>
    </source>
</evidence>
<proteinExistence type="predicted"/>
<dbReference type="CDD" id="cd07067">
    <property type="entry name" value="HP_PGM_like"/>
    <property type="match status" value="1"/>
</dbReference>
<dbReference type="PANTHER" id="PTHR48100">
    <property type="entry name" value="BROAD-SPECIFICITY PHOSPHATASE YOR283W-RELATED"/>
    <property type="match status" value="1"/>
</dbReference>
<keyword evidence="2" id="KW-1185">Reference proteome</keyword>
<dbReference type="PANTHER" id="PTHR48100:SF1">
    <property type="entry name" value="HISTIDINE PHOSPHATASE FAMILY PROTEIN-RELATED"/>
    <property type="match status" value="1"/>
</dbReference>
<dbReference type="Gene3D" id="3.40.50.1240">
    <property type="entry name" value="Phosphoglycerate mutase-like"/>
    <property type="match status" value="1"/>
</dbReference>
<dbReference type="Pfam" id="PF00300">
    <property type="entry name" value="His_Phos_1"/>
    <property type="match status" value="1"/>
</dbReference>
<dbReference type="SMART" id="SM00855">
    <property type="entry name" value="PGAM"/>
    <property type="match status" value="1"/>
</dbReference>
<accession>A0ABW4KPX1</accession>
<gene>
    <name evidence="1" type="ORF">ACFSF0_05605</name>
</gene>
<dbReference type="EC" id="3.1.3.-" evidence="1"/>
<name>A0ABW4KPX1_9BURK</name>
<dbReference type="EMBL" id="JBHUEJ010000015">
    <property type="protein sequence ID" value="MFD1710070.1"/>
    <property type="molecule type" value="Genomic_DNA"/>
</dbReference>
<reference evidence="2" key="1">
    <citation type="journal article" date="2019" name="Int. J. Syst. Evol. Microbiol.">
        <title>The Global Catalogue of Microorganisms (GCM) 10K type strain sequencing project: providing services to taxonomists for standard genome sequencing and annotation.</title>
        <authorList>
            <consortium name="The Broad Institute Genomics Platform"/>
            <consortium name="The Broad Institute Genome Sequencing Center for Infectious Disease"/>
            <person name="Wu L."/>
            <person name="Ma J."/>
        </authorList>
    </citation>
    <scope>NUCLEOTIDE SEQUENCE [LARGE SCALE GENOMIC DNA]</scope>
    <source>
        <strain evidence="2">LMG 29247</strain>
    </source>
</reference>
<evidence type="ECO:0000313" key="1">
    <source>
        <dbReference type="EMBL" id="MFD1710070.1"/>
    </source>
</evidence>
<organism evidence="1 2">
    <name type="scientific">Ottowia flava</name>
    <dbReference type="NCBI Taxonomy" id="2675430"/>
    <lineage>
        <taxon>Bacteria</taxon>
        <taxon>Pseudomonadati</taxon>
        <taxon>Pseudomonadota</taxon>
        <taxon>Betaproteobacteria</taxon>
        <taxon>Burkholderiales</taxon>
        <taxon>Comamonadaceae</taxon>
        <taxon>Ottowia</taxon>
    </lineage>
</organism>
<dbReference type="InterPro" id="IPR050275">
    <property type="entry name" value="PGM_Phosphatase"/>
</dbReference>
<dbReference type="GO" id="GO:0016787">
    <property type="term" value="F:hydrolase activity"/>
    <property type="evidence" value="ECO:0007669"/>
    <property type="project" value="UniProtKB-KW"/>
</dbReference>
<protein>
    <submittedName>
        <fullName evidence="1">Histidine phosphatase family protein</fullName>
        <ecNumber evidence="1">3.1.3.-</ecNumber>
    </submittedName>
</protein>
<dbReference type="RefSeq" id="WP_147911840.1">
    <property type="nucleotide sequence ID" value="NZ_JBHUEJ010000015.1"/>
</dbReference>